<evidence type="ECO:0000256" key="3">
    <source>
        <dbReference type="ARBA" id="ARBA00022833"/>
    </source>
</evidence>
<dbReference type="CDD" id="cd16495">
    <property type="entry name" value="RING_CH-C4HC3_MARCH"/>
    <property type="match status" value="1"/>
</dbReference>
<dbReference type="SMART" id="SM00744">
    <property type="entry name" value="RINGv"/>
    <property type="match status" value="1"/>
</dbReference>
<dbReference type="OrthoDB" id="264354at2759"/>
<dbReference type="Proteomes" id="UP000193719">
    <property type="component" value="Unassembled WGS sequence"/>
</dbReference>
<keyword evidence="5" id="KW-1133">Transmembrane helix</keyword>
<dbReference type="EMBL" id="MCFH01000008">
    <property type="protein sequence ID" value="ORX55859.1"/>
    <property type="molecule type" value="Genomic_DNA"/>
</dbReference>
<evidence type="ECO:0000256" key="5">
    <source>
        <dbReference type="SAM" id="Phobius"/>
    </source>
</evidence>
<dbReference type="PANTHER" id="PTHR46347">
    <property type="entry name" value="RING/FYVE/PHD ZINC FINGER SUPERFAMILY PROTEIN"/>
    <property type="match status" value="1"/>
</dbReference>
<reference evidence="7 8" key="1">
    <citation type="submission" date="2016-08" db="EMBL/GenBank/DDBJ databases">
        <title>Genomes of anaerobic fungi encode conserved fungal cellulosomes for biomass hydrolysis.</title>
        <authorList>
            <consortium name="DOE Joint Genome Institute"/>
            <person name="Haitjema C.H."/>
            <person name="Gilmore S.P."/>
            <person name="Henske J.K."/>
            <person name="Solomon K.V."/>
            <person name="De Groot R."/>
            <person name="Kuo A."/>
            <person name="Mondo S.J."/>
            <person name="Salamov A.A."/>
            <person name="Labutti K."/>
            <person name="Zhao Z."/>
            <person name="Chiniquy J."/>
            <person name="Barry K."/>
            <person name="Brewer H.M."/>
            <person name="Purvine S.O."/>
            <person name="Wright A.T."/>
            <person name="Boxma B."/>
            <person name="Van Alen T."/>
            <person name="Hackstein J.H."/>
            <person name="Baker S.E."/>
            <person name="Grigoriev I.V."/>
            <person name="O'Malley M.A."/>
        </authorList>
    </citation>
    <scope>NUCLEOTIDE SEQUENCE [LARGE SCALE GENOMIC DNA]</scope>
    <source>
        <strain evidence="8">finn</strain>
    </source>
</reference>
<reference evidence="7 8" key="2">
    <citation type="submission" date="2016-08" db="EMBL/GenBank/DDBJ databases">
        <title>Pervasive Adenine N6-methylation of Active Genes in Fungi.</title>
        <authorList>
            <consortium name="DOE Joint Genome Institute"/>
            <person name="Mondo S.J."/>
            <person name="Dannebaum R.O."/>
            <person name="Kuo R.C."/>
            <person name="Labutti K."/>
            <person name="Haridas S."/>
            <person name="Kuo A."/>
            <person name="Salamov A."/>
            <person name="Ahrendt S.R."/>
            <person name="Lipzen A."/>
            <person name="Sullivan W."/>
            <person name="Andreopoulos W.B."/>
            <person name="Clum A."/>
            <person name="Lindquist E."/>
            <person name="Daum C."/>
            <person name="Ramamoorthy G.K."/>
            <person name="Gryganskyi A."/>
            <person name="Culley D."/>
            <person name="Magnuson J.K."/>
            <person name="James T.Y."/>
            <person name="O'Malley M.A."/>
            <person name="Stajich J.E."/>
            <person name="Spatafora J.W."/>
            <person name="Visel A."/>
            <person name="Grigoriev I.V."/>
        </authorList>
    </citation>
    <scope>NUCLEOTIDE SEQUENCE [LARGE SCALE GENOMIC DNA]</scope>
    <source>
        <strain evidence="8">finn</strain>
    </source>
</reference>
<evidence type="ECO:0000256" key="1">
    <source>
        <dbReference type="ARBA" id="ARBA00022723"/>
    </source>
</evidence>
<protein>
    <recommendedName>
        <fullName evidence="6">RING-CH-type domain-containing protein</fullName>
    </recommendedName>
</protein>
<dbReference type="SUPFAM" id="SSF57850">
    <property type="entry name" value="RING/U-box"/>
    <property type="match status" value="1"/>
</dbReference>
<organism evidence="7 8">
    <name type="scientific">Piromyces finnis</name>
    <dbReference type="NCBI Taxonomy" id="1754191"/>
    <lineage>
        <taxon>Eukaryota</taxon>
        <taxon>Fungi</taxon>
        <taxon>Fungi incertae sedis</taxon>
        <taxon>Chytridiomycota</taxon>
        <taxon>Chytridiomycota incertae sedis</taxon>
        <taxon>Neocallimastigomycetes</taxon>
        <taxon>Neocallimastigales</taxon>
        <taxon>Neocallimastigaceae</taxon>
        <taxon>Piromyces</taxon>
    </lineage>
</organism>
<dbReference type="InterPro" id="IPR011016">
    <property type="entry name" value="Znf_RING-CH"/>
</dbReference>
<feature type="domain" description="RING-CH-type" evidence="6">
    <location>
        <begin position="130"/>
        <end position="198"/>
    </location>
</feature>
<dbReference type="AlphaFoldDB" id="A0A1Y1VGM9"/>
<evidence type="ECO:0000313" key="8">
    <source>
        <dbReference type="Proteomes" id="UP000193719"/>
    </source>
</evidence>
<dbReference type="GO" id="GO:0008270">
    <property type="term" value="F:zinc ion binding"/>
    <property type="evidence" value="ECO:0007669"/>
    <property type="project" value="UniProtKB-KW"/>
</dbReference>
<gene>
    <name evidence="7" type="ORF">BCR36DRAFT_320399</name>
</gene>
<keyword evidence="8" id="KW-1185">Reference proteome</keyword>
<keyword evidence="4" id="KW-0175">Coiled coil</keyword>
<evidence type="ECO:0000313" key="7">
    <source>
        <dbReference type="EMBL" id="ORX55859.1"/>
    </source>
</evidence>
<keyword evidence="5" id="KW-0812">Transmembrane</keyword>
<dbReference type="PANTHER" id="PTHR46347:SF1">
    <property type="entry name" value="RING_FYVE_PHD ZINC FINGER SUPERFAMILY PROTEIN"/>
    <property type="match status" value="1"/>
</dbReference>
<dbReference type="Pfam" id="PF12906">
    <property type="entry name" value="RINGv"/>
    <property type="match status" value="1"/>
</dbReference>
<keyword evidence="3" id="KW-0862">Zinc</keyword>
<evidence type="ECO:0000256" key="2">
    <source>
        <dbReference type="ARBA" id="ARBA00022771"/>
    </source>
</evidence>
<feature type="transmembrane region" description="Helical" evidence="5">
    <location>
        <begin position="306"/>
        <end position="322"/>
    </location>
</feature>
<feature type="coiled-coil region" evidence="4">
    <location>
        <begin position="30"/>
        <end position="64"/>
    </location>
</feature>
<feature type="transmembrane region" description="Helical" evidence="5">
    <location>
        <begin position="210"/>
        <end position="231"/>
    </location>
</feature>
<dbReference type="PROSITE" id="PS51292">
    <property type="entry name" value="ZF_RING_CH"/>
    <property type="match status" value="1"/>
</dbReference>
<keyword evidence="1" id="KW-0479">Metal-binding</keyword>
<proteinExistence type="predicted"/>
<accession>A0A1Y1VGM9</accession>
<sequence>MNDNTMDNNDNDMNVKTETTSYNHNNIELNDEDKEQHEFLKRRMEEIEKEEKQKEAERIKKQQEYQAEFLNYLNNRKKQKVFKQLLDIWLNTKKLKKIGQKLKIIKADDNAFVADNMEFFNNINLNDSNLNENDKRVCRICFGGVNDVLESGKLISPCKCKGSMKYVHVNCLNEWRLASANKASYYQCDQCKYKYNFQRTKLANFISNKFSILLITILLTYLYIFFTGFVFKAIIQLKNYKIGVFEFPKISFFNIGLEHHFYGFCAIGVYGALKMTFSYLFDVTAITNDLFRLVRRRRRNNRDDDELTIIILLVVGLIKFMYDEYKDVYKKSKESLTILEERILEVDDDDNNDDDDKTK</sequence>
<dbReference type="InterPro" id="IPR013083">
    <property type="entry name" value="Znf_RING/FYVE/PHD"/>
</dbReference>
<evidence type="ECO:0000259" key="6">
    <source>
        <dbReference type="PROSITE" id="PS51292"/>
    </source>
</evidence>
<dbReference type="Gene3D" id="3.30.40.10">
    <property type="entry name" value="Zinc/RING finger domain, C3HC4 (zinc finger)"/>
    <property type="match status" value="1"/>
</dbReference>
<evidence type="ECO:0000256" key="4">
    <source>
        <dbReference type="SAM" id="Coils"/>
    </source>
</evidence>
<keyword evidence="2" id="KW-0863">Zinc-finger</keyword>
<name>A0A1Y1VGM9_9FUNG</name>
<keyword evidence="5" id="KW-0472">Membrane</keyword>
<feature type="transmembrane region" description="Helical" evidence="5">
    <location>
        <begin position="252"/>
        <end position="271"/>
    </location>
</feature>
<comment type="caution">
    <text evidence="7">The sequence shown here is derived from an EMBL/GenBank/DDBJ whole genome shotgun (WGS) entry which is preliminary data.</text>
</comment>